<evidence type="ECO:0000313" key="1">
    <source>
        <dbReference type="EMBL" id="GAJ10750.1"/>
    </source>
</evidence>
<dbReference type="EMBL" id="BARW01026922">
    <property type="protein sequence ID" value="GAJ10750.1"/>
    <property type="molecule type" value="Genomic_DNA"/>
</dbReference>
<organism evidence="1">
    <name type="scientific">marine sediment metagenome</name>
    <dbReference type="NCBI Taxonomy" id="412755"/>
    <lineage>
        <taxon>unclassified sequences</taxon>
        <taxon>metagenomes</taxon>
        <taxon>ecological metagenomes</taxon>
    </lineage>
</organism>
<feature type="non-terminal residue" evidence="1">
    <location>
        <position position="216"/>
    </location>
</feature>
<dbReference type="AlphaFoldDB" id="X1VP74"/>
<comment type="caution">
    <text evidence="1">The sequence shown here is derived from an EMBL/GenBank/DDBJ whole genome shotgun (WGS) entry which is preliminary data.</text>
</comment>
<protein>
    <submittedName>
        <fullName evidence="1">Uncharacterized protein</fullName>
    </submittedName>
</protein>
<accession>X1VP74</accession>
<name>X1VP74_9ZZZZ</name>
<reference evidence="1" key="1">
    <citation type="journal article" date="2014" name="Front. Microbiol.">
        <title>High frequency of phylogenetically diverse reductive dehalogenase-homologous genes in deep subseafloor sedimentary metagenomes.</title>
        <authorList>
            <person name="Kawai M."/>
            <person name="Futagami T."/>
            <person name="Toyoda A."/>
            <person name="Takaki Y."/>
            <person name="Nishi S."/>
            <person name="Hori S."/>
            <person name="Arai W."/>
            <person name="Tsubouchi T."/>
            <person name="Morono Y."/>
            <person name="Uchiyama I."/>
            <person name="Ito T."/>
            <person name="Fujiyama A."/>
            <person name="Inagaki F."/>
            <person name="Takami H."/>
        </authorList>
    </citation>
    <scope>NUCLEOTIDE SEQUENCE</scope>
    <source>
        <strain evidence="1">Expedition CK06-06</strain>
    </source>
</reference>
<sequence length="216" mass="22031">MAEHETVTKADVDDKITTHKDDVSAHHAKTTAGEINLADLAEKDHASLTNITAAQHHARYTDAEVLLVAAVLVHAARHQNGGADEISIAGLSGLLADDQHVLDAEVLAVAAALVHAARHQNGGADEISVAGLSGLLADDQHVLDAEAVAAANAAGLALASGKNIKLISALTTNDTWSGLSAVLTAGEVLALGNAVYLKGADSRAWKALATATTTMP</sequence>
<gene>
    <name evidence="1" type="ORF">S12H4_43798</name>
</gene>
<proteinExistence type="predicted"/>